<feature type="transmembrane region" description="Helical" evidence="6">
    <location>
        <begin position="108"/>
        <end position="130"/>
    </location>
</feature>
<dbReference type="Proteomes" id="UP000551878">
    <property type="component" value="Unassembled WGS sequence"/>
</dbReference>
<dbReference type="Pfam" id="PF06271">
    <property type="entry name" value="RDD"/>
    <property type="match status" value="1"/>
</dbReference>
<evidence type="ECO:0000256" key="3">
    <source>
        <dbReference type="ARBA" id="ARBA00022692"/>
    </source>
</evidence>
<reference evidence="9 10" key="1">
    <citation type="submission" date="2020-08" db="EMBL/GenBank/DDBJ databases">
        <title>Genomic Encyclopedia of Type Strains, Phase IV (KMG-IV): sequencing the most valuable type-strain genomes for metagenomic binning, comparative biology and taxonomic classification.</title>
        <authorList>
            <person name="Goeker M."/>
        </authorList>
    </citation>
    <scope>NUCLEOTIDE SEQUENCE [LARGE SCALE GENOMIC DNA]</scope>
    <source>
        <strain evidence="9 10">DSM 24696</strain>
    </source>
</reference>
<keyword evidence="5 6" id="KW-0472">Membrane</keyword>
<evidence type="ECO:0000259" key="7">
    <source>
        <dbReference type="Pfam" id="PF06271"/>
    </source>
</evidence>
<sequence length="205" mass="23139">MYCRQCGKHVSEKAEFCPGCGFRPLKSDQFCQSCGTETATQQEMCVKCGVRLQQTGREYYAGFWIRGVAHIIDGVILTIPIFILVAILSAVLVGIAMNDPYSTQTEALVNLLSFIQFIVLFLFCAFYYAIFHTSKWQATPGKKMVGIKVTDKNGNRISFLKAFWRAIAIWFSGLIFYIGFIIAAFTDKKQALHDFMANTHVIRSK</sequence>
<name>A0A840QRF5_9BACI</name>
<keyword evidence="2" id="KW-1003">Cell membrane</keyword>
<dbReference type="AlphaFoldDB" id="A0A840QRF5"/>
<keyword evidence="4 6" id="KW-1133">Transmembrane helix</keyword>
<dbReference type="RefSeq" id="WP_246421601.1">
    <property type="nucleotide sequence ID" value="NZ_JACHHB010000008.1"/>
</dbReference>
<evidence type="ECO:0000256" key="6">
    <source>
        <dbReference type="SAM" id="Phobius"/>
    </source>
</evidence>
<dbReference type="PANTHER" id="PTHR36115:SF9">
    <property type="entry name" value="LMO1584 PROTEIN"/>
    <property type="match status" value="1"/>
</dbReference>
<feature type="transmembrane region" description="Helical" evidence="6">
    <location>
        <begin position="75"/>
        <end position="96"/>
    </location>
</feature>
<dbReference type="PANTHER" id="PTHR36115">
    <property type="entry name" value="PROLINE-RICH ANTIGEN HOMOLOG-RELATED"/>
    <property type="match status" value="1"/>
</dbReference>
<organism evidence="9 10">
    <name type="scientific">Texcoconibacillus texcoconensis</name>
    <dbReference type="NCBI Taxonomy" id="1095777"/>
    <lineage>
        <taxon>Bacteria</taxon>
        <taxon>Bacillati</taxon>
        <taxon>Bacillota</taxon>
        <taxon>Bacilli</taxon>
        <taxon>Bacillales</taxon>
        <taxon>Bacillaceae</taxon>
        <taxon>Texcoconibacillus</taxon>
    </lineage>
</organism>
<feature type="domain" description="RDD" evidence="7">
    <location>
        <begin position="60"/>
        <end position="198"/>
    </location>
</feature>
<feature type="transmembrane region" description="Helical" evidence="6">
    <location>
        <begin position="162"/>
        <end position="186"/>
    </location>
</feature>
<dbReference type="InterPro" id="IPR051791">
    <property type="entry name" value="Pra-immunoreactive"/>
</dbReference>
<evidence type="ECO:0000256" key="5">
    <source>
        <dbReference type="ARBA" id="ARBA00023136"/>
    </source>
</evidence>
<dbReference type="InterPro" id="IPR026870">
    <property type="entry name" value="Zinc_ribbon_dom"/>
</dbReference>
<evidence type="ECO:0000256" key="2">
    <source>
        <dbReference type="ARBA" id="ARBA00022475"/>
    </source>
</evidence>
<protein>
    <submittedName>
        <fullName evidence="9">Putative RDD family membrane protein YckC</fullName>
    </submittedName>
</protein>
<keyword evidence="10" id="KW-1185">Reference proteome</keyword>
<evidence type="ECO:0000256" key="4">
    <source>
        <dbReference type="ARBA" id="ARBA00022989"/>
    </source>
</evidence>
<evidence type="ECO:0000256" key="1">
    <source>
        <dbReference type="ARBA" id="ARBA00004651"/>
    </source>
</evidence>
<comment type="caution">
    <text evidence="9">The sequence shown here is derived from an EMBL/GenBank/DDBJ whole genome shotgun (WGS) entry which is preliminary data.</text>
</comment>
<keyword evidence="3 6" id="KW-0812">Transmembrane</keyword>
<dbReference type="EMBL" id="JACHHB010000008">
    <property type="protein sequence ID" value="MBB5173867.1"/>
    <property type="molecule type" value="Genomic_DNA"/>
</dbReference>
<evidence type="ECO:0000259" key="8">
    <source>
        <dbReference type="Pfam" id="PF13240"/>
    </source>
</evidence>
<dbReference type="InterPro" id="IPR010432">
    <property type="entry name" value="RDD"/>
</dbReference>
<gene>
    <name evidence="9" type="ORF">HNQ41_002057</name>
</gene>
<evidence type="ECO:0000313" key="9">
    <source>
        <dbReference type="EMBL" id="MBB5173867.1"/>
    </source>
</evidence>
<dbReference type="Pfam" id="PF13240">
    <property type="entry name" value="Zn_Ribbon_1"/>
    <property type="match status" value="1"/>
</dbReference>
<evidence type="ECO:0000313" key="10">
    <source>
        <dbReference type="Proteomes" id="UP000551878"/>
    </source>
</evidence>
<comment type="subcellular location">
    <subcellularLocation>
        <location evidence="1">Cell membrane</location>
        <topology evidence="1">Multi-pass membrane protein</topology>
    </subcellularLocation>
</comment>
<feature type="domain" description="Zinc-ribbon" evidence="8">
    <location>
        <begin position="2"/>
        <end position="22"/>
    </location>
</feature>
<proteinExistence type="predicted"/>
<accession>A0A840QRF5</accession>
<dbReference type="GO" id="GO:0005886">
    <property type="term" value="C:plasma membrane"/>
    <property type="evidence" value="ECO:0007669"/>
    <property type="project" value="UniProtKB-SubCell"/>
</dbReference>